<dbReference type="Proteomes" id="UP000694941">
    <property type="component" value="Unplaced"/>
</dbReference>
<evidence type="ECO:0000313" key="4">
    <source>
        <dbReference type="Proteomes" id="UP000694941"/>
    </source>
</evidence>
<sequence length="541" mass="61191">METLRTGYLWTPPQGISLLKKTWKKGFYALYNSSKHGVERLENFETMDQFLRQAPSKIIILTDCVKITFSPQKQQPNVFEIRTKYQTIVFSAESFEDMTQWMACLQSVAFGFPIARCQQVCSEESAAVHQEENLLYISMNAPELYEVKVVETDASNRCGLSNRYNLVVTSVNISLAEESAQGQVGHILFTWPYRHIRRYGSSSSKFSFEAGRKCVSGEGLFTFQTKDGLLIFQSVAAYVNVLKVSQSELNLLGNVNRESDKVESKMSTSSENLQALSSRQKPSVINIEKTNPHKVTSKLVTIGSENEDPNIKGPRPLGPPNKPPRKSKQPNFVAVPSKETDEEEHVYDEPNSLDDEPIYDEPGDKELWSIPEHLQEDLSREEPVYAVLEDTSTLQGGKAMKTCLITDTRDLSNNPTQNLLVTKADPRSQLKRDSFGERLSSLNPKNRHVHVNLSNKSTGNYSELAFKNTTENGVKQKSLYGTRRVEYSRVITCIHKEHTGRVNLVVDKHPFQEFSGDRIPLHLMQNEPEYAQVLKNTGQVN</sequence>
<dbReference type="Pfam" id="PF00169">
    <property type="entry name" value="PH"/>
    <property type="match status" value="1"/>
</dbReference>
<feature type="domain" description="PH" evidence="2">
    <location>
        <begin position="2"/>
        <end position="110"/>
    </location>
</feature>
<evidence type="ECO:0000259" key="3">
    <source>
        <dbReference type="PROSITE" id="PS51064"/>
    </source>
</evidence>
<dbReference type="InterPro" id="IPR002404">
    <property type="entry name" value="IRS_PTB"/>
</dbReference>
<dbReference type="InterPro" id="IPR011993">
    <property type="entry name" value="PH-like_dom_sf"/>
</dbReference>
<gene>
    <name evidence="5" type="primary">LOC111083912</name>
</gene>
<evidence type="ECO:0000259" key="2">
    <source>
        <dbReference type="PROSITE" id="PS50003"/>
    </source>
</evidence>
<dbReference type="SMART" id="SM01244">
    <property type="entry name" value="IRS"/>
    <property type="match status" value="1"/>
</dbReference>
<dbReference type="RefSeq" id="XP_022236354.1">
    <property type="nucleotide sequence ID" value="XM_022380646.1"/>
</dbReference>
<feature type="compositionally biased region" description="Polar residues" evidence="1">
    <location>
        <begin position="265"/>
        <end position="281"/>
    </location>
</feature>
<dbReference type="InterPro" id="IPR050996">
    <property type="entry name" value="Docking_Protein_DOK"/>
</dbReference>
<dbReference type="SMART" id="SM00310">
    <property type="entry name" value="PTBI"/>
    <property type="match status" value="1"/>
</dbReference>
<dbReference type="PANTHER" id="PTHR21258">
    <property type="entry name" value="DOCKING PROTEIN RELATED"/>
    <property type="match status" value="1"/>
</dbReference>
<keyword evidence="4" id="KW-1185">Reference proteome</keyword>
<accession>A0ABM1RY99</accession>
<dbReference type="PROSITE" id="PS50003">
    <property type="entry name" value="PH_DOMAIN"/>
    <property type="match status" value="1"/>
</dbReference>
<feature type="region of interest" description="Disordered" evidence="1">
    <location>
        <begin position="303"/>
        <end position="357"/>
    </location>
</feature>
<dbReference type="PROSITE" id="PS51064">
    <property type="entry name" value="IRS_PTB"/>
    <property type="match status" value="1"/>
</dbReference>
<protein>
    <submittedName>
        <fullName evidence="5">Docking protein 1-like isoform X1</fullName>
    </submittedName>
</protein>
<dbReference type="GeneID" id="111083912"/>
<dbReference type="InterPro" id="IPR001849">
    <property type="entry name" value="PH_domain"/>
</dbReference>
<dbReference type="PANTHER" id="PTHR21258:SF62">
    <property type="entry name" value="INSULIN RECEPTOR SUBSTRATE 1"/>
    <property type="match status" value="1"/>
</dbReference>
<evidence type="ECO:0000256" key="1">
    <source>
        <dbReference type="SAM" id="MobiDB-lite"/>
    </source>
</evidence>
<feature type="compositionally biased region" description="Acidic residues" evidence="1">
    <location>
        <begin position="340"/>
        <end position="357"/>
    </location>
</feature>
<evidence type="ECO:0000313" key="5">
    <source>
        <dbReference type="RefSeq" id="XP_022236354.1"/>
    </source>
</evidence>
<dbReference type="SUPFAM" id="SSF50729">
    <property type="entry name" value="PH domain-like"/>
    <property type="match status" value="2"/>
</dbReference>
<organism evidence="4 5">
    <name type="scientific">Limulus polyphemus</name>
    <name type="common">Atlantic horseshoe crab</name>
    <dbReference type="NCBI Taxonomy" id="6850"/>
    <lineage>
        <taxon>Eukaryota</taxon>
        <taxon>Metazoa</taxon>
        <taxon>Ecdysozoa</taxon>
        <taxon>Arthropoda</taxon>
        <taxon>Chelicerata</taxon>
        <taxon>Merostomata</taxon>
        <taxon>Xiphosura</taxon>
        <taxon>Limulidae</taxon>
        <taxon>Limulus</taxon>
    </lineage>
</organism>
<dbReference type="SMART" id="SM00233">
    <property type="entry name" value="PH"/>
    <property type="match status" value="1"/>
</dbReference>
<name>A0ABM1RY99_LIMPO</name>
<feature type="region of interest" description="Disordered" evidence="1">
    <location>
        <begin position="258"/>
        <end position="281"/>
    </location>
</feature>
<feature type="domain" description="IRS-type PTB" evidence="3">
    <location>
        <begin position="141"/>
        <end position="249"/>
    </location>
</feature>
<dbReference type="Gene3D" id="2.30.29.30">
    <property type="entry name" value="Pleckstrin-homology domain (PH domain)/Phosphotyrosine-binding domain (PTB)"/>
    <property type="match status" value="2"/>
</dbReference>
<dbReference type="Pfam" id="PF02174">
    <property type="entry name" value="IRS"/>
    <property type="match status" value="1"/>
</dbReference>
<reference evidence="5" key="1">
    <citation type="submission" date="2025-08" db="UniProtKB">
        <authorList>
            <consortium name="RefSeq"/>
        </authorList>
    </citation>
    <scope>IDENTIFICATION</scope>
    <source>
        <tissue evidence="5">Muscle</tissue>
    </source>
</reference>
<proteinExistence type="predicted"/>
<dbReference type="CDD" id="cd00821">
    <property type="entry name" value="PH"/>
    <property type="match status" value="1"/>
</dbReference>